<organism evidence="14">
    <name type="scientific">Hemiscolopendra marginata</name>
    <dbReference type="NCBI Taxonomy" id="943146"/>
    <lineage>
        <taxon>Eukaryota</taxon>
        <taxon>Metazoa</taxon>
        <taxon>Ecdysozoa</taxon>
        <taxon>Arthropoda</taxon>
        <taxon>Myriapoda</taxon>
        <taxon>Chilopoda</taxon>
        <taxon>Pleurostigmophora</taxon>
        <taxon>Scolopendromorpha</taxon>
        <taxon>Scolopendridae</taxon>
        <taxon>Hemiscolopendra</taxon>
    </lineage>
</organism>
<dbReference type="Pfam" id="PF18150">
    <property type="entry name" value="DUF5600"/>
    <property type="match status" value="1"/>
</dbReference>
<dbReference type="PROSITE" id="PS00018">
    <property type="entry name" value="EF_HAND_1"/>
    <property type="match status" value="1"/>
</dbReference>
<dbReference type="GO" id="GO:0005525">
    <property type="term" value="F:GTP binding"/>
    <property type="evidence" value="ECO:0007669"/>
    <property type="project" value="InterPro"/>
</dbReference>
<dbReference type="InterPro" id="IPR000261">
    <property type="entry name" value="EH_dom"/>
</dbReference>
<evidence type="ECO:0000256" key="9">
    <source>
        <dbReference type="ARBA" id="ARBA00022840"/>
    </source>
</evidence>
<evidence type="ECO:0000256" key="5">
    <source>
        <dbReference type="ARBA" id="ARBA00022723"/>
    </source>
</evidence>
<evidence type="ECO:0000313" key="14">
    <source>
        <dbReference type="EMBL" id="MUP40573.1"/>
    </source>
</evidence>
<dbReference type="Gene3D" id="3.40.50.300">
    <property type="entry name" value="P-loop containing nucleotide triphosphate hydrolases"/>
    <property type="match status" value="1"/>
</dbReference>
<feature type="domain" description="EH" evidence="11">
    <location>
        <begin position="480"/>
        <end position="568"/>
    </location>
</feature>
<dbReference type="InterPro" id="IPR040990">
    <property type="entry name" value="DUF5600"/>
</dbReference>
<dbReference type="InterPro" id="IPR045063">
    <property type="entry name" value="Dynamin_N"/>
</dbReference>
<dbReference type="InterPro" id="IPR018247">
    <property type="entry name" value="EF_Hand_1_Ca_BS"/>
</dbReference>
<keyword evidence="3" id="KW-1003">Cell membrane</keyword>
<dbReference type="InterPro" id="IPR031692">
    <property type="entry name" value="EHD_N"/>
</dbReference>
<dbReference type="Pfam" id="PF12763">
    <property type="entry name" value="EH"/>
    <property type="match status" value="1"/>
</dbReference>
<dbReference type="GO" id="GO:0005524">
    <property type="term" value="F:ATP binding"/>
    <property type="evidence" value="ECO:0007669"/>
    <property type="project" value="UniProtKB-KW"/>
</dbReference>
<evidence type="ECO:0000256" key="10">
    <source>
        <dbReference type="ARBA" id="ARBA00023136"/>
    </source>
</evidence>
<reference evidence="14" key="1">
    <citation type="submission" date="2018-11" db="EMBL/GenBank/DDBJ databases">
        <title>Venom-gland transcriptomics and venom proteomics of the Florida green centipede (Hemiscolopendra marginata) reveal sex-based variation in a centipede venom.</title>
        <authorList>
            <person name="Nystrom G.S."/>
            <person name="Ward M.J."/>
            <person name="Ellsworth S.A."/>
            <person name="Rokyta D.R."/>
        </authorList>
    </citation>
    <scope>NUCLEOTIDE SEQUENCE</scope>
    <source>
        <tissue evidence="14">Venom gland</tissue>
    </source>
</reference>
<keyword evidence="10" id="KW-0472">Membrane</keyword>
<protein>
    <submittedName>
        <fullName evidence="14">EH domain-containing protein 3</fullName>
    </submittedName>
</protein>
<sequence>MTSHTTSYSAASVLPFTKYSPNQKNALFRRVLKMFSWLNKDESRKKQPEVFANVAEGLKKVYKAKLLPLEEYHDFHDFHSPPLDDPDFESKPMILLVGQYSTGKTTFIRYLLERDFPGIRIGPEPTTDRFIAVMYGEQEGVIPGNALVVDPKRQFRPLSKFGNAFLNRFQCSLVNSPVLQSITIVDTPGILSGEKQRVDRGYDFTGVLEWFAERVDRIILLFDAHKLDISDEFRRSIEALRGHDDKIRIILNKADMIDHQQLMRVYGALMWSLGKVLNTPEVARVYIGSFWDQPLRYDMNRKLFEAEEQDLFTDIQSLPRNAALRKLNDLIKRARLAKVHAYIVSALRKEMPSMFGKDSKKKELINKLGDIYGSIQREHQISPGDFPDIKRMQEILLHHDFTKFHPLKPRLLDAVDKMLADDISKLMSMIPHEETVMVQNDTSVLKGGAFEGVQDSPFGFGRGEGVDAGAGEPEWIVNRERYKYDDMFANLGPVDGKITGANAKLEMVKSKLPNSVLGKVWKLADIDKDGMLDSDEFALAMHLISVKLDGHDLPTELPSHLVPPSKRGIA</sequence>
<name>A0A646QD49_9MYRI</name>
<dbReference type="InterPro" id="IPR027417">
    <property type="entry name" value="P-loop_NTPase"/>
</dbReference>
<dbReference type="GO" id="GO:0016197">
    <property type="term" value="P:endosomal transport"/>
    <property type="evidence" value="ECO:0007669"/>
    <property type="project" value="TreeGrafter"/>
</dbReference>
<dbReference type="PANTHER" id="PTHR11216:SF31">
    <property type="entry name" value="AT21416P"/>
    <property type="match status" value="1"/>
</dbReference>
<dbReference type="Pfam" id="PF00350">
    <property type="entry name" value="Dynamin_N"/>
    <property type="match status" value="1"/>
</dbReference>
<keyword evidence="8" id="KW-0106">Calcium</keyword>
<comment type="subcellular location">
    <subcellularLocation>
        <location evidence="2">Cell membrane</location>
        <topology evidence="2">Peripheral membrane protein</topology>
        <orientation evidence="2">Cytoplasmic side</orientation>
    </subcellularLocation>
    <subcellularLocation>
        <location evidence="1">Endosome membrane</location>
        <topology evidence="1">Peripheral membrane protein</topology>
        <orientation evidence="1">Cytoplasmic side</orientation>
    </subcellularLocation>
</comment>
<dbReference type="EMBL" id="GHBY01000396">
    <property type="protein sequence ID" value="MUP40573.1"/>
    <property type="molecule type" value="Transcribed_RNA"/>
</dbReference>
<feature type="domain" description="Dynamin-type G" evidence="13">
    <location>
        <begin position="88"/>
        <end position="319"/>
    </location>
</feature>
<dbReference type="AlphaFoldDB" id="A0A646QD49"/>
<evidence type="ECO:0000256" key="7">
    <source>
        <dbReference type="ARBA" id="ARBA00022753"/>
    </source>
</evidence>
<dbReference type="InterPro" id="IPR002048">
    <property type="entry name" value="EF_hand_dom"/>
</dbReference>
<feature type="domain" description="EF-hand" evidence="12">
    <location>
        <begin position="512"/>
        <end position="547"/>
    </location>
</feature>
<dbReference type="CDD" id="cd00052">
    <property type="entry name" value="EH"/>
    <property type="match status" value="1"/>
</dbReference>
<dbReference type="PRINTS" id="PR00195">
    <property type="entry name" value="DYNAMIN"/>
</dbReference>
<evidence type="ECO:0000259" key="11">
    <source>
        <dbReference type="PROSITE" id="PS50031"/>
    </source>
</evidence>
<dbReference type="GO" id="GO:0005886">
    <property type="term" value="C:plasma membrane"/>
    <property type="evidence" value="ECO:0007669"/>
    <property type="project" value="UniProtKB-SubCell"/>
</dbReference>
<dbReference type="Gene3D" id="1.10.238.10">
    <property type="entry name" value="EF-hand"/>
    <property type="match status" value="1"/>
</dbReference>
<keyword evidence="9" id="KW-0067">ATP-binding</keyword>
<dbReference type="PROSITE" id="PS50031">
    <property type="entry name" value="EH"/>
    <property type="match status" value="1"/>
</dbReference>
<dbReference type="SMART" id="SM00027">
    <property type="entry name" value="EH"/>
    <property type="match status" value="1"/>
</dbReference>
<keyword evidence="7" id="KW-0967">Endosome</keyword>
<dbReference type="GO" id="GO:0055038">
    <property type="term" value="C:recycling endosome membrane"/>
    <property type="evidence" value="ECO:0007669"/>
    <property type="project" value="UniProtKB-SubCell"/>
</dbReference>
<evidence type="ECO:0000256" key="2">
    <source>
        <dbReference type="ARBA" id="ARBA00004413"/>
    </source>
</evidence>
<dbReference type="SUPFAM" id="SSF47473">
    <property type="entry name" value="EF-hand"/>
    <property type="match status" value="1"/>
</dbReference>
<evidence type="ECO:0000256" key="1">
    <source>
        <dbReference type="ARBA" id="ARBA00004125"/>
    </source>
</evidence>
<dbReference type="Pfam" id="PF16880">
    <property type="entry name" value="EHD_N"/>
    <property type="match status" value="1"/>
</dbReference>
<evidence type="ECO:0000256" key="4">
    <source>
        <dbReference type="ARBA" id="ARBA00022553"/>
    </source>
</evidence>
<dbReference type="InterPro" id="IPR030381">
    <property type="entry name" value="G_DYNAMIN_dom"/>
</dbReference>
<evidence type="ECO:0000256" key="6">
    <source>
        <dbReference type="ARBA" id="ARBA00022741"/>
    </source>
</evidence>
<dbReference type="SMART" id="SM00054">
    <property type="entry name" value="EFh"/>
    <property type="match status" value="1"/>
</dbReference>
<evidence type="ECO:0000259" key="12">
    <source>
        <dbReference type="PROSITE" id="PS50222"/>
    </source>
</evidence>
<dbReference type="PROSITE" id="PS51718">
    <property type="entry name" value="G_DYNAMIN_2"/>
    <property type="match status" value="1"/>
</dbReference>
<keyword evidence="6" id="KW-0547">Nucleotide-binding</keyword>
<dbReference type="SUPFAM" id="SSF52540">
    <property type="entry name" value="P-loop containing nucleoside triphosphate hydrolases"/>
    <property type="match status" value="1"/>
</dbReference>
<dbReference type="CDD" id="cd09913">
    <property type="entry name" value="EHD"/>
    <property type="match status" value="1"/>
</dbReference>
<dbReference type="PROSITE" id="PS50222">
    <property type="entry name" value="EF_HAND_2"/>
    <property type="match status" value="1"/>
</dbReference>
<accession>A0A646QD49</accession>
<evidence type="ECO:0000256" key="8">
    <source>
        <dbReference type="ARBA" id="ARBA00022837"/>
    </source>
</evidence>
<dbReference type="FunFam" id="3.40.50.300:FF:000147">
    <property type="entry name" value="EH domain-containing protein 1"/>
    <property type="match status" value="1"/>
</dbReference>
<dbReference type="GO" id="GO:0006897">
    <property type="term" value="P:endocytosis"/>
    <property type="evidence" value="ECO:0007669"/>
    <property type="project" value="TreeGrafter"/>
</dbReference>
<keyword evidence="4" id="KW-0597">Phosphoprotein</keyword>
<dbReference type="GO" id="GO:0005509">
    <property type="term" value="F:calcium ion binding"/>
    <property type="evidence" value="ECO:0007669"/>
    <property type="project" value="InterPro"/>
</dbReference>
<dbReference type="Gene3D" id="1.10.268.20">
    <property type="match status" value="1"/>
</dbReference>
<dbReference type="PANTHER" id="PTHR11216">
    <property type="entry name" value="EH DOMAIN"/>
    <property type="match status" value="1"/>
</dbReference>
<evidence type="ECO:0000256" key="3">
    <source>
        <dbReference type="ARBA" id="ARBA00022475"/>
    </source>
</evidence>
<dbReference type="InterPro" id="IPR022812">
    <property type="entry name" value="Dynamin"/>
</dbReference>
<keyword evidence="5" id="KW-0479">Metal-binding</keyword>
<dbReference type="InterPro" id="IPR011992">
    <property type="entry name" value="EF-hand-dom_pair"/>
</dbReference>
<proteinExistence type="predicted"/>
<dbReference type="FunFam" id="1.10.238.10:FF:000038">
    <property type="entry name" value="EH domain-containing protein 3"/>
    <property type="match status" value="1"/>
</dbReference>
<evidence type="ECO:0000259" key="13">
    <source>
        <dbReference type="PROSITE" id="PS51718"/>
    </source>
</evidence>